<feature type="domain" description="HTH luxR-type" evidence="4">
    <location>
        <begin position="358"/>
        <end position="420"/>
    </location>
</feature>
<keyword evidence="6" id="KW-1185">Reference proteome</keyword>
<dbReference type="PROSITE" id="PS00622">
    <property type="entry name" value="HTH_LUXR_1"/>
    <property type="match status" value="1"/>
</dbReference>
<evidence type="ECO:0000256" key="2">
    <source>
        <dbReference type="ARBA" id="ARBA00023125"/>
    </source>
</evidence>
<keyword evidence="3" id="KW-0804">Transcription</keyword>
<dbReference type="CDD" id="cd06170">
    <property type="entry name" value="LuxR_C_like"/>
    <property type="match status" value="1"/>
</dbReference>
<dbReference type="PROSITE" id="PS50043">
    <property type="entry name" value="HTH_LUXR_2"/>
    <property type="match status" value="1"/>
</dbReference>
<gene>
    <name evidence="5" type="ORF">JQN83_13820</name>
</gene>
<comment type="caution">
    <text evidence="5">The sequence shown here is derived from an EMBL/GenBank/DDBJ whole genome shotgun (WGS) entry which is preliminary data.</text>
</comment>
<dbReference type="InterPro" id="IPR016032">
    <property type="entry name" value="Sig_transdc_resp-reg_C-effctor"/>
</dbReference>
<dbReference type="SUPFAM" id="SSF46894">
    <property type="entry name" value="C-terminal effector domain of the bipartite response regulators"/>
    <property type="match status" value="1"/>
</dbReference>
<evidence type="ECO:0000256" key="3">
    <source>
        <dbReference type="ARBA" id="ARBA00023163"/>
    </source>
</evidence>
<accession>A0ABS3V8E2</accession>
<dbReference type="Gene3D" id="1.10.10.10">
    <property type="entry name" value="Winged helix-like DNA-binding domain superfamily/Winged helix DNA-binding domain"/>
    <property type="match status" value="1"/>
</dbReference>
<dbReference type="PANTHER" id="PTHR44688">
    <property type="entry name" value="DNA-BINDING TRANSCRIPTIONAL ACTIVATOR DEVR_DOSR"/>
    <property type="match status" value="1"/>
</dbReference>
<dbReference type="Pfam" id="PF00196">
    <property type="entry name" value="GerE"/>
    <property type="match status" value="1"/>
</dbReference>
<name>A0ABS3V8E2_9ACTN</name>
<evidence type="ECO:0000313" key="6">
    <source>
        <dbReference type="Proteomes" id="UP000671399"/>
    </source>
</evidence>
<evidence type="ECO:0000259" key="4">
    <source>
        <dbReference type="PROSITE" id="PS50043"/>
    </source>
</evidence>
<dbReference type="InterPro" id="IPR000792">
    <property type="entry name" value="Tscrpt_reg_LuxR_C"/>
</dbReference>
<proteinExistence type="predicted"/>
<keyword evidence="2" id="KW-0238">DNA-binding</keyword>
<dbReference type="PRINTS" id="PR00038">
    <property type="entry name" value="HTHLUXR"/>
</dbReference>
<sequence length="420" mass="46169">MFRRIEASLEPLAGHPEARESDRWKSLVLASCDFPGALDRLTDLYPCGEARHGTSLEDMSREQLMTLGLVNAMTATWPGLDHVTMARDYLENQDAQIPTGVEWLVSCAIRILLLSGDPNAAACAAAARQRLGGQNPIGWRARLTSLHAVCALLDGDVQGGVEWGEQALRMMQPRRWAHRIGEPLATVVLGNLALGRIGAAVHHLRTTPSALMDESSYSLWYRHGFGHFCLGTGDPRGAVTRFMSCGRSMAEWGMALEHLFPWRLAAAAGYQMLGEQDIAVHLVDAALQARGDEIRARAMQTTDSVGVVFGGAREAILTTLERFSSSPDFFLILRRLQTEPLDFGRGDYATVTVLERRPVAFLSTLTDSELKVATLAGRGKQNKMIARDLSITISTVEQHLTHVYKKLGIGNRKELRLIMG</sequence>
<organism evidence="5 6">
    <name type="scientific">Micromonospora antibiotica</name>
    <dbReference type="NCBI Taxonomy" id="2807623"/>
    <lineage>
        <taxon>Bacteria</taxon>
        <taxon>Bacillati</taxon>
        <taxon>Actinomycetota</taxon>
        <taxon>Actinomycetes</taxon>
        <taxon>Micromonosporales</taxon>
        <taxon>Micromonosporaceae</taxon>
        <taxon>Micromonospora</taxon>
    </lineage>
</organism>
<keyword evidence="1" id="KW-0805">Transcription regulation</keyword>
<dbReference type="EMBL" id="JAGFWR010000006">
    <property type="protein sequence ID" value="MBO4161877.1"/>
    <property type="molecule type" value="Genomic_DNA"/>
</dbReference>
<reference evidence="5 6" key="1">
    <citation type="submission" date="2021-03" db="EMBL/GenBank/DDBJ databases">
        <authorList>
            <person name="Lee D.-H."/>
        </authorList>
    </citation>
    <scope>NUCLEOTIDE SEQUENCE [LARGE SCALE GENOMIC DNA]</scope>
    <source>
        <strain evidence="5 6">MMS20-R2-23</strain>
    </source>
</reference>
<dbReference type="PANTHER" id="PTHR44688:SF16">
    <property type="entry name" value="DNA-BINDING TRANSCRIPTIONAL ACTIVATOR DEVR_DOSR"/>
    <property type="match status" value="1"/>
</dbReference>
<dbReference type="InterPro" id="IPR036388">
    <property type="entry name" value="WH-like_DNA-bd_sf"/>
</dbReference>
<protein>
    <recommendedName>
        <fullName evidence="4">HTH luxR-type domain-containing protein</fullName>
    </recommendedName>
</protein>
<dbReference type="Proteomes" id="UP000671399">
    <property type="component" value="Unassembled WGS sequence"/>
</dbReference>
<evidence type="ECO:0000313" key="5">
    <source>
        <dbReference type="EMBL" id="MBO4161877.1"/>
    </source>
</evidence>
<dbReference type="RefSeq" id="WP_208567537.1">
    <property type="nucleotide sequence ID" value="NZ_JAGFWR010000006.1"/>
</dbReference>
<evidence type="ECO:0000256" key="1">
    <source>
        <dbReference type="ARBA" id="ARBA00023015"/>
    </source>
</evidence>
<dbReference type="SMART" id="SM00421">
    <property type="entry name" value="HTH_LUXR"/>
    <property type="match status" value="1"/>
</dbReference>